<dbReference type="EMBL" id="QGNW01000370">
    <property type="protein sequence ID" value="RVW74410.1"/>
    <property type="molecule type" value="Genomic_DNA"/>
</dbReference>
<evidence type="ECO:0000313" key="2">
    <source>
        <dbReference type="EMBL" id="RVW74410.1"/>
    </source>
</evidence>
<gene>
    <name evidence="2" type="primary">RE2_131</name>
    <name evidence="2" type="ORF">CK203_058189</name>
</gene>
<accession>A0A438GQC2</accession>
<dbReference type="AlphaFoldDB" id="A0A438GQC2"/>
<name>A0A438GQC2_VITVI</name>
<comment type="caution">
    <text evidence="2">The sequence shown here is derived from an EMBL/GenBank/DDBJ whole genome shotgun (WGS) entry which is preliminary data.</text>
</comment>
<dbReference type="PANTHER" id="PTHR11439">
    <property type="entry name" value="GAG-POL-RELATED RETROTRANSPOSON"/>
    <property type="match status" value="1"/>
</dbReference>
<evidence type="ECO:0000259" key="1">
    <source>
        <dbReference type="Pfam" id="PF24626"/>
    </source>
</evidence>
<dbReference type="Proteomes" id="UP000288805">
    <property type="component" value="Unassembled WGS sequence"/>
</dbReference>
<organism evidence="2 3">
    <name type="scientific">Vitis vinifera</name>
    <name type="common">Grape</name>
    <dbReference type="NCBI Taxonomy" id="29760"/>
    <lineage>
        <taxon>Eukaryota</taxon>
        <taxon>Viridiplantae</taxon>
        <taxon>Streptophyta</taxon>
        <taxon>Embryophyta</taxon>
        <taxon>Tracheophyta</taxon>
        <taxon>Spermatophyta</taxon>
        <taxon>Magnoliopsida</taxon>
        <taxon>eudicotyledons</taxon>
        <taxon>Gunneridae</taxon>
        <taxon>Pentapetalae</taxon>
        <taxon>rosids</taxon>
        <taxon>Vitales</taxon>
        <taxon>Vitaceae</taxon>
        <taxon>Viteae</taxon>
        <taxon>Vitis</taxon>
    </lineage>
</organism>
<dbReference type="PANTHER" id="PTHR11439:SF455">
    <property type="entry name" value="RLK (RECEPTOR-LIKE PROTEIN KINASE) 8, PUTATIVE-RELATED"/>
    <property type="match status" value="1"/>
</dbReference>
<protein>
    <submittedName>
        <fullName evidence="2">Retrovirus-related Pol polyprotein from transposon RE2</fullName>
    </submittedName>
</protein>
<dbReference type="InterPro" id="IPR056924">
    <property type="entry name" value="SH3_Tf2-1"/>
</dbReference>
<sequence length="234" mass="26789">MWSKLHPRGDGPFQVLERINDNAYKLDLPGDDLRTNPFEERENDENQQAFKDPLHVPVRPITKARSKKIKETLNGLIQEIWVDSNARHSKLDLKEDEGAKYILDLLPKASMADSKPLPTPMAYDHTLSIHEGQPFEDPTLYRSVKVVSRSSTKFEFRGLVNVVIELTWVESLLHELQIPFSPLPLLFYDNISAIYLAANPILHSQTKHVELDYHFVCEKVSNGPLAIHFTHSES</sequence>
<dbReference type="Pfam" id="PF24626">
    <property type="entry name" value="SH3_Tf2-1"/>
    <property type="match status" value="1"/>
</dbReference>
<dbReference type="CDD" id="cd09272">
    <property type="entry name" value="RNase_HI_RT_Ty1"/>
    <property type="match status" value="1"/>
</dbReference>
<reference evidence="2 3" key="1">
    <citation type="journal article" date="2018" name="PLoS Genet.">
        <title>Population sequencing reveals clonal diversity and ancestral inbreeding in the grapevine cultivar Chardonnay.</title>
        <authorList>
            <person name="Roach M.J."/>
            <person name="Johnson D.L."/>
            <person name="Bohlmann J."/>
            <person name="van Vuuren H.J."/>
            <person name="Jones S.J."/>
            <person name="Pretorius I.S."/>
            <person name="Schmidt S.A."/>
            <person name="Borneman A.R."/>
        </authorList>
    </citation>
    <scope>NUCLEOTIDE SEQUENCE [LARGE SCALE GENOMIC DNA]</scope>
    <source>
        <strain evidence="3">cv. Chardonnay</strain>
        <tissue evidence="2">Leaf</tissue>
    </source>
</reference>
<evidence type="ECO:0000313" key="3">
    <source>
        <dbReference type="Proteomes" id="UP000288805"/>
    </source>
</evidence>
<feature type="domain" description="Tf2-1-like SH3-like" evidence="1">
    <location>
        <begin position="3"/>
        <end position="30"/>
    </location>
</feature>
<proteinExistence type="predicted"/>